<comment type="caution">
    <text evidence="2">The sequence shown here is derived from an EMBL/GenBank/DDBJ whole genome shotgun (WGS) entry which is preliminary data.</text>
</comment>
<sequence>MTQIGFFRYERNETNKRCPENATRRVGSPLRRNREKNTHDEMSLTNANHEVVPTLHPSSIFRSNRKGIFHCYSICNYTLPLSHLSSVRRIRQCIKKSER</sequence>
<name>A0A8X6UC65_NEPPI</name>
<dbReference type="AlphaFoldDB" id="A0A8X6UC65"/>
<dbReference type="EMBL" id="BMAW01126235">
    <property type="protein sequence ID" value="GFU15819.1"/>
    <property type="molecule type" value="Genomic_DNA"/>
</dbReference>
<evidence type="ECO:0000313" key="3">
    <source>
        <dbReference type="Proteomes" id="UP000887013"/>
    </source>
</evidence>
<proteinExistence type="predicted"/>
<accession>A0A8X6UC65</accession>
<gene>
    <name evidence="2" type="ORF">NPIL_81331</name>
</gene>
<evidence type="ECO:0000256" key="1">
    <source>
        <dbReference type="SAM" id="MobiDB-lite"/>
    </source>
</evidence>
<reference evidence="2" key="1">
    <citation type="submission" date="2020-08" db="EMBL/GenBank/DDBJ databases">
        <title>Multicomponent nature underlies the extraordinary mechanical properties of spider dragline silk.</title>
        <authorList>
            <person name="Kono N."/>
            <person name="Nakamura H."/>
            <person name="Mori M."/>
            <person name="Yoshida Y."/>
            <person name="Ohtoshi R."/>
            <person name="Malay A.D."/>
            <person name="Moran D.A.P."/>
            <person name="Tomita M."/>
            <person name="Numata K."/>
            <person name="Arakawa K."/>
        </authorList>
    </citation>
    <scope>NUCLEOTIDE SEQUENCE</scope>
</reference>
<organism evidence="2 3">
    <name type="scientific">Nephila pilipes</name>
    <name type="common">Giant wood spider</name>
    <name type="synonym">Nephila maculata</name>
    <dbReference type="NCBI Taxonomy" id="299642"/>
    <lineage>
        <taxon>Eukaryota</taxon>
        <taxon>Metazoa</taxon>
        <taxon>Ecdysozoa</taxon>
        <taxon>Arthropoda</taxon>
        <taxon>Chelicerata</taxon>
        <taxon>Arachnida</taxon>
        <taxon>Araneae</taxon>
        <taxon>Araneomorphae</taxon>
        <taxon>Entelegynae</taxon>
        <taxon>Araneoidea</taxon>
        <taxon>Nephilidae</taxon>
        <taxon>Nephila</taxon>
    </lineage>
</organism>
<dbReference type="Proteomes" id="UP000887013">
    <property type="component" value="Unassembled WGS sequence"/>
</dbReference>
<keyword evidence="3" id="KW-1185">Reference proteome</keyword>
<feature type="region of interest" description="Disordered" evidence="1">
    <location>
        <begin position="20"/>
        <end position="45"/>
    </location>
</feature>
<protein>
    <submittedName>
        <fullName evidence="2">Uncharacterized protein</fullName>
    </submittedName>
</protein>
<evidence type="ECO:0000313" key="2">
    <source>
        <dbReference type="EMBL" id="GFU15819.1"/>
    </source>
</evidence>